<dbReference type="InterPro" id="IPR007055">
    <property type="entry name" value="BON_dom"/>
</dbReference>
<keyword evidence="1" id="KW-0732">Signal</keyword>
<dbReference type="Gene3D" id="3.30.1340.30">
    <property type="match status" value="1"/>
</dbReference>
<feature type="domain" description="BON" evidence="2">
    <location>
        <begin position="48"/>
        <end position="116"/>
    </location>
</feature>
<keyword evidence="4" id="KW-1185">Reference proteome</keyword>
<protein>
    <recommendedName>
        <fullName evidence="2">BON domain-containing protein</fullName>
    </recommendedName>
</protein>
<dbReference type="PROSITE" id="PS51257">
    <property type="entry name" value="PROKAR_LIPOPROTEIN"/>
    <property type="match status" value="1"/>
</dbReference>
<proteinExistence type="predicted"/>
<dbReference type="PANTHER" id="PTHR34606">
    <property type="entry name" value="BON DOMAIN-CONTAINING PROTEIN"/>
    <property type="match status" value="1"/>
</dbReference>
<evidence type="ECO:0000313" key="4">
    <source>
        <dbReference type="Proteomes" id="UP001501169"/>
    </source>
</evidence>
<reference evidence="3 4" key="1">
    <citation type="journal article" date="2019" name="Int. J. Syst. Evol. Microbiol.">
        <title>The Global Catalogue of Microorganisms (GCM) 10K type strain sequencing project: providing services to taxonomists for standard genome sequencing and annotation.</title>
        <authorList>
            <consortium name="The Broad Institute Genomics Platform"/>
            <consortium name="The Broad Institute Genome Sequencing Center for Infectious Disease"/>
            <person name="Wu L."/>
            <person name="Ma J."/>
        </authorList>
    </citation>
    <scope>NUCLEOTIDE SEQUENCE [LARGE SCALE GENOMIC DNA]</scope>
    <source>
        <strain evidence="3 4">JCM 14331</strain>
    </source>
</reference>
<gene>
    <name evidence="3" type="ORF">GCM10009098_03010</name>
</gene>
<feature type="signal peptide" evidence="1">
    <location>
        <begin position="1"/>
        <end position="22"/>
    </location>
</feature>
<organism evidence="3 4">
    <name type="scientific">Rheinheimera aquimaris</name>
    <dbReference type="NCBI Taxonomy" id="412437"/>
    <lineage>
        <taxon>Bacteria</taxon>
        <taxon>Pseudomonadati</taxon>
        <taxon>Pseudomonadota</taxon>
        <taxon>Gammaproteobacteria</taxon>
        <taxon>Chromatiales</taxon>
        <taxon>Chromatiaceae</taxon>
        <taxon>Rheinheimera</taxon>
    </lineage>
</organism>
<evidence type="ECO:0000256" key="1">
    <source>
        <dbReference type="SAM" id="SignalP"/>
    </source>
</evidence>
<dbReference type="PROSITE" id="PS50914">
    <property type="entry name" value="BON"/>
    <property type="match status" value="1"/>
</dbReference>
<dbReference type="RefSeq" id="WP_134053988.1">
    <property type="nucleotide sequence ID" value="NZ_BAAAEO010000001.1"/>
</dbReference>
<evidence type="ECO:0000259" key="2">
    <source>
        <dbReference type="PROSITE" id="PS50914"/>
    </source>
</evidence>
<sequence length="116" mass="12675">MNTLAKPVLALTALLALSSALAGCEKDVINEKTGMPEKRVMIEDGVADDIEVSSAVQQALQQEDKLRKFNFHVETRKGDVTLKGEVDTEEQRMLAEQTALNTAGAHAVNNEIKVRQ</sequence>
<comment type="caution">
    <text evidence="3">The sequence shown here is derived from an EMBL/GenBank/DDBJ whole genome shotgun (WGS) entry which is preliminary data.</text>
</comment>
<dbReference type="Pfam" id="PF04972">
    <property type="entry name" value="BON"/>
    <property type="match status" value="1"/>
</dbReference>
<name>A0ABN1DBR3_9GAMM</name>
<dbReference type="EMBL" id="BAAAEO010000001">
    <property type="protein sequence ID" value="GAA0538873.1"/>
    <property type="molecule type" value="Genomic_DNA"/>
</dbReference>
<feature type="chain" id="PRO_5046686528" description="BON domain-containing protein" evidence="1">
    <location>
        <begin position="23"/>
        <end position="116"/>
    </location>
</feature>
<dbReference type="PANTHER" id="PTHR34606:SF15">
    <property type="entry name" value="BON DOMAIN-CONTAINING PROTEIN"/>
    <property type="match status" value="1"/>
</dbReference>
<evidence type="ECO:0000313" key="3">
    <source>
        <dbReference type="EMBL" id="GAA0538873.1"/>
    </source>
</evidence>
<dbReference type="InterPro" id="IPR051686">
    <property type="entry name" value="Lipoprotein_DolP"/>
</dbReference>
<dbReference type="Proteomes" id="UP001501169">
    <property type="component" value="Unassembled WGS sequence"/>
</dbReference>
<accession>A0ABN1DBR3</accession>